<evidence type="ECO:0000313" key="1">
    <source>
        <dbReference type="EMBL" id="MFC5366438.1"/>
    </source>
</evidence>
<dbReference type="EMBL" id="JBHSKX010000001">
    <property type="protein sequence ID" value="MFC5366438.1"/>
    <property type="molecule type" value="Genomic_DNA"/>
</dbReference>
<sequence>MRPHDCTRCGRTLDPPPSSTYAVVDVLDAEGDLSVLLCRKCGEELRRFLAGEA</sequence>
<name>A0ABD5R9M9_9EURY</name>
<dbReference type="Proteomes" id="UP001596201">
    <property type="component" value="Unassembled WGS sequence"/>
</dbReference>
<comment type="caution">
    <text evidence="1">The sequence shown here is derived from an EMBL/GenBank/DDBJ whole genome shotgun (WGS) entry which is preliminary data.</text>
</comment>
<dbReference type="RefSeq" id="WP_227228215.1">
    <property type="nucleotide sequence ID" value="NZ_JAJCVJ010000001.1"/>
</dbReference>
<dbReference type="AlphaFoldDB" id="A0ABD5R9M9"/>
<evidence type="ECO:0000313" key="2">
    <source>
        <dbReference type="Proteomes" id="UP001596201"/>
    </source>
</evidence>
<evidence type="ECO:0008006" key="3">
    <source>
        <dbReference type="Google" id="ProtNLM"/>
    </source>
</evidence>
<proteinExistence type="predicted"/>
<protein>
    <recommendedName>
        <fullName evidence="3">Small CPxCG-related zinc finger protein</fullName>
    </recommendedName>
</protein>
<accession>A0ABD5R9M9</accession>
<reference evidence="1 2" key="1">
    <citation type="journal article" date="2019" name="Int. J. Syst. Evol. Microbiol.">
        <title>The Global Catalogue of Microorganisms (GCM) 10K type strain sequencing project: providing services to taxonomists for standard genome sequencing and annotation.</title>
        <authorList>
            <consortium name="The Broad Institute Genomics Platform"/>
            <consortium name="The Broad Institute Genome Sequencing Center for Infectious Disease"/>
            <person name="Wu L."/>
            <person name="Ma J."/>
        </authorList>
    </citation>
    <scope>NUCLEOTIDE SEQUENCE [LARGE SCALE GENOMIC DNA]</scope>
    <source>
        <strain evidence="1 2">CGMCC 1.12237</strain>
    </source>
</reference>
<keyword evidence="2" id="KW-1185">Reference proteome</keyword>
<organism evidence="1 2">
    <name type="scientific">Salinirubrum litoreum</name>
    <dbReference type="NCBI Taxonomy" id="1126234"/>
    <lineage>
        <taxon>Archaea</taxon>
        <taxon>Methanobacteriati</taxon>
        <taxon>Methanobacteriota</taxon>
        <taxon>Stenosarchaea group</taxon>
        <taxon>Halobacteria</taxon>
        <taxon>Halobacteriales</taxon>
        <taxon>Haloferacaceae</taxon>
        <taxon>Salinirubrum</taxon>
    </lineage>
</organism>
<gene>
    <name evidence="1" type="ORF">ACFPJ5_05760</name>
</gene>